<dbReference type="PANTHER" id="PTHR30632">
    <property type="entry name" value="MOLYBDATE-BINDING PERIPLASMIC PROTEIN"/>
    <property type="match status" value="1"/>
</dbReference>
<dbReference type="NCBIfam" id="TIGR01256">
    <property type="entry name" value="modA"/>
    <property type="match status" value="1"/>
</dbReference>
<dbReference type="SUPFAM" id="SSF53850">
    <property type="entry name" value="Periplasmic binding protein-like II"/>
    <property type="match status" value="1"/>
</dbReference>
<dbReference type="EMBL" id="LXQD01000328">
    <property type="protein sequence ID" value="RCJ22002.1"/>
    <property type="molecule type" value="Genomic_DNA"/>
</dbReference>
<evidence type="ECO:0000313" key="5">
    <source>
        <dbReference type="Proteomes" id="UP000252107"/>
    </source>
</evidence>
<sequence length="318" mass="32932">MNKKRLITWTAAAVTSLIIAIALPLLTLMPGLAQTAPPTPQYTTTVTSGSATANLKVYAAVSLLEVLTDLEKAYNNNGSTTPKINFTNSLDSSGILLQNINYAPNETAGIPDVFISAATSQMTSLQTAGKLATGWPQNVAKNRLVLIKPNTPTSPAPTPSNAISAFNTLLNGSGRSGIRGIAIGDPSIVPAGAYAQQVLTSTGTGCGGGTYTTLLNNSAPNKLFFATNVRNVLSAVETKTLSSNVIDAGIVYSTDKQVSTLTTLVATSPSSCLTTPIVYPEAVLTRSTSSTAANSFANFIRTNSTAQSALTNRGFLLP</sequence>
<dbReference type="AlphaFoldDB" id="A0A367QFQ8"/>
<dbReference type="PANTHER" id="PTHR30632:SF0">
    <property type="entry name" value="SULFATE-BINDING PROTEIN"/>
    <property type="match status" value="1"/>
</dbReference>
<accession>A0A367QFQ8</accession>
<protein>
    <submittedName>
        <fullName evidence="4">Molybdate ABC transporter substrate-binding protein</fullName>
    </submittedName>
</protein>
<comment type="similarity">
    <text evidence="1">Belongs to the bacterial solute-binding protein ModA family.</text>
</comment>
<dbReference type="Proteomes" id="UP000252107">
    <property type="component" value="Unassembled WGS sequence"/>
</dbReference>
<name>A0A367QFQ8_9NOSO</name>
<dbReference type="Pfam" id="PF13531">
    <property type="entry name" value="SBP_bac_11"/>
    <property type="match status" value="1"/>
</dbReference>
<evidence type="ECO:0000313" key="4">
    <source>
        <dbReference type="EMBL" id="RCJ22002.1"/>
    </source>
</evidence>
<dbReference type="Gene3D" id="3.40.190.10">
    <property type="entry name" value="Periplasmic binding protein-like II"/>
    <property type="match status" value="2"/>
</dbReference>
<dbReference type="GO" id="GO:0015689">
    <property type="term" value="P:molybdate ion transport"/>
    <property type="evidence" value="ECO:0007669"/>
    <property type="project" value="InterPro"/>
</dbReference>
<evidence type="ECO:0000256" key="3">
    <source>
        <dbReference type="ARBA" id="ARBA00022729"/>
    </source>
</evidence>
<keyword evidence="5" id="KW-1185">Reference proteome</keyword>
<comment type="caution">
    <text evidence="4">The sequence shown here is derived from an EMBL/GenBank/DDBJ whole genome shotgun (WGS) entry which is preliminary data.</text>
</comment>
<dbReference type="InterPro" id="IPR005950">
    <property type="entry name" value="ModA"/>
</dbReference>
<evidence type="ECO:0000256" key="1">
    <source>
        <dbReference type="ARBA" id="ARBA00009175"/>
    </source>
</evidence>
<organism evidence="4 5">
    <name type="scientific">Nostoc minutum NIES-26</name>
    <dbReference type="NCBI Taxonomy" id="1844469"/>
    <lineage>
        <taxon>Bacteria</taxon>
        <taxon>Bacillati</taxon>
        <taxon>Cyanobacteriota</taxon>
        <taxon>Cyanophyceae</taxon>
        <taxon>Nostocales</taxon>
        <taxon>Nostocaceae</taxon>
        <taxon>Nostoc</taxon>
    </lineage>
</organism>
<proteinExistence type="inferred from homology"/>
<evidence type="ECO:0000256" key="2">
    <source>
        <dbReference type="ARBA" id="ARBA00022723"/>
    </source>
</evidence>
<dbReference type="GO" id="GO:0030973">
    <property type="term" value="F:molybdate ion binding"/>
    <property type="evidence" value="ECO:0007669"/>
    <property type="project" value="TreeGrafter"/>
</dbReference>
<dbReference type="InterPro" id="IPR050682">
    <property type="entry name" value="ModA/WtpA"/>
</dbReference>
<dbReference type="GO" id="GO:0046872">
    <property type="term" value="F:metal ion binding"/>
    <property type="evidence" value="ECO:0007669"/>
    <property type="project" value="UniProtKB-KW"/>
</dbReference>
<gene>
    <name evidence="4" type="ORF">A6770_05095</name>
</gene>
<keyword evidence="3" id="KW-0732">Signal</keyword>
<reference evidence="4" key="1">
    <citation type="submission" date="2016-04" db="EMBL/GenBank/DDBJ databases">
        <authorList>
            <person name="Tabuchi Yagui T.R."/>
        </authorList>
    </citation>
    <scope>NUCLEOTIDE SEQUENCE [LARGE SCALE GENOMIC DNA]</scope>
    <source>
        <strain evidence="4">NIES-26</strain>
    </source>
</reference>
<keyword evidence="2" id="KW-0479">Metal-binding</keyword>